<feature type="transmembrane region" description="Helical" evidence="1">
    <location>
        <begin position="91"/>
        <end position="110"/>
    </location>
</feature>
<evidence type="ECO:0000259" key="2">
    <source>
        <dbReference type="Pfam" id="PF00892"/>
    </source>
</evidence>
<comment type="caution">
    <text evidence="3">The sequence shown here is derived from an EMBL/GenBank/DDBJ whole genome shotgun (WGS) entry which is preliminary data.</text>
</comment>
<dbReference type="InterPro" id="IPR037185">
    <property type="entry name" value="EmrE-like"/>
</dbReference>
<name>A0A926GCI2_9RHOB</name>
<evidence type="ECO:0000256" key="1">
    <source>
        <dbReference type="SAM" id="Phobius"/>
    </source>
</evidence>
<dbReference type="PANTHER" id="PTHR22911:SF103">
    <property type="entry name" value="BLR2811 PROTEIN"/>
    <property type="match status" value="1"/>
</dbReference>
<sequence length="279" mass="30731">MLMCLVSFIFALQDGASRILGENYPPLLVVMIRYWVFAIFVFGLVARQPGGLRRAIRTKRPVIQIIRGTLLVLETVIMVEAFVRLGLIETHAVFTVYPLLVAALSGPILGETVGWRRWTAIGIGFSGILVILQPGSGVMRIEALLPFGAAMMFAVYGLLTRLVSRDDPAIVSFFWTGISGAAMITLLGIWHWEWLAPTDWLWMAVLCVCGILSHYLLIRAYELAEAATLQPFAYTQLVWASIIGVLAFGEVLRPNVVIGAAIVVAAGLFTLWRARVRSA</sequence>
<feature type="transmembrane region" description="Helical" evidence="1">
    <location>
        <begin position="27"/>
        <end position="45"/>
    </location>
</feature>
<dbReference type="Gene3D" id="1.10.3730.20">
    <property type="match status" value="1"/>
</dbReference>
<feature type="transmembrane region" description="Helical" evidence="1">
    <location>
        <begin position="232"/>
        <end position="249"/>
    </location>
</feature>
<evidence type="ECO:0000313" key="4">
    <source>
        <dbReference type="Proteomes" id="UP000608594"/>
    </source>
</evidence>
<reference evidence="3" key="1">
    <citation type="submission" date="2020-08" db="EMBL/GenBank/DDBJ databases">
        <title>Paracoccus amoyensis sp. nov., isolated from the surface seawater at coast of Xiamen, Fujian.</title>
        <authorList>
            <person name="Lyu L."/>
        </authorList>
    </citation>
    <scope>NUCLEOTIDE SEQUENCE</scope>
    <source>
        <strain evidence="3">11-3</strain>
    </source>
</reference>
<dbReference type="Pfam" id="PF00892">
    <property type="entry name" value="EamA"/>
    <property type="match status" value="2"/>
</dbReference>
<organism evidence="3 4">
    <name type="scientific">Paracoccus amoyensis</name>
    <dbReference type="NCBI Taxonomy" id="2760093"/>
    <lineage>
        <taxon>Bacteria</taxon>
        <taxon>Pseudomonadati</taxon>
        <taxon>Pseudomonadota</taxon>
        <taxon>Alphaproteobacteria</taxon>
        <taxon>Rhodobacterales</taxon>
        <taxon>Paracoccaceae</taxon>
        <taxon>Paracoccus</taxon>
    </lineage>
</organism>
<dbReference type="InterPro" id="IPR000620">
    <property type="entry name" value="EamA_dom"/>
</dbReference>
<evidence type="ECO:0000313" key="3">
    <source>
        <dbReference type="EMBL" id="MBC9246600.1"/>
    </source>
</evidence>
<accession>A0A926GCI2</accession>
<dbReference type="Proteomes" id="UP000608594">
    <property type="component" value="Unassembled WGS sequence"/>
</dbReference>
<keyword evidence="1" id="KW-0472">Membrane</keyword>
<feature type="transmembrane region" description="Helical" evidence="1">
    <location>
        <begin position="200"/>
        <end position="220"/>
    </location>
</feature>
<dbReference type="EMBL" id="JACOQL010000002">
    <property type="protein sequence ID" value="MBC9246600.1"/>
    <property type="molecule type" value="Genomic_DNA"/>
</dbReference>
<feature type="transmembrane region" description="Helical" evidence="1">
    <location>
        <begin position="117"/>
        <end position="135"/>
    </location>
</feature>
<feature type="transmembrane region" description="Helical" evidence="1">
    <location>
        <begin position="141"/>
        <end position="159"/>
    </location>
</feature>
<gene>
    <name evidence="3" type="ORF">H4P12_07715</name>
</gene>
<feature type="domain" description="EamA" evidence="2">
    <location>
        <begin position="143"/>
        <end position="270"/>
    </location>
</feature>
<dbReference type="PANTHER" id="PTHR22911">
    <property type="entry name" value="ACYL-MALONYL CONDENSING ENZYME-RELATED"/>
    <property type="match status" value="1"/>
</dbReference>
<keyword evidence="4" id="KW-1185">Reference proteome</keyword>
<proteinExistence type="predicted"/>
<feature type="transmembrane region" description="Helical" evidence="1">
    <location>
        <begin position="65"/>
        <end position="85"/>
    </location>
</feature>
<dbReference type="GO" id="GO:0016020">
    <property type="term" value="C:membrane"/>
    <property type="evidence" value="ECO:0007669"/>
    <property type="project" value="InterPro"/>
</dbReference>
<keyword evidence="1" id="KW-0812">Transmembrane</keyword>
<feature type="transmembrane region" description="Helical" evidence="1">
    <location>
        <begin position="255"/>
        <end position="274"/>
    </location>
</feature>
<feature type="domain" description="EamA" evidence="2">
    <location>
        <begin position="2"/>
        <end position="132"/>
    </location>
</feature>
<dbReference type="SUPFAM" id="SSF103481">
    <property type="entry name" value="Multidrug resistance efflux transporter EmrE"/>
    <property type="match status" value="2"/>
</dbReference>
<keyword evidence="1" id="KW-1133">Transmembrane helix</keyword>
<feature type="transmembrane region" description="Helical" evidence="1">
    <location>
        <begin position="171"/>
        <end position="194"/>
    </location>
</feature>
<dbReference type="AlphaFoldDB" id="A0A926GCI2"/>
<protein>
    <submittedName>
        <fullName evidence="3">DMT family transporter</fullName>
    </submittedName>
</protein>